<dbReference type="InterPro" id="IPR050264">
    <property type="entry name" value="Bact_CCA-adding_enz_type3_sf"/>
</dbReference>
<dbReference type="OrthoDB" id="9805698at2"/>
<feature type="domain" description="tRNA nucleotidyltransferase/poly(A) polymerase RNA and SrmB- binding" evidence="10">
    <location>
        <begin position="186"/>
        <end position="238"/>
    </location>
</feature>
<dbReference type="GO" id="GO:0008033">
    <property type="term" value="P:tRNA processing"/>
    <property type="evidence" value="ECO:0007669"/>
    <property type="project" value="UniProtKB-KW"/>
</dbReference>
<feature type="domain" description="Poly A polymerase head" evidence="9">
    <location>
        <begin position="33"/>
        <end position="154"/>
    </location>
</feature>
<dbReference type="Gene3D" id="1.10.3090.10">
    <property type="entry name" value="cca-adding enzyme, domain 2"/>
    <property type="match status" value="1"/>
</dbReference>
<dbReference type="GO" id="GO:0016779">
    <property type="term" value="F:nucleotidyltransferase activity"/>
    <property type="evidence" value="ECO:0007669"/>
    <property type="project" value="UniProtKB-KW"/>
</dbReference>
<dbReference type="Gene3D" id="3.30.460.10">
    <property type="entry name" value="Beta Polymerase, domain 2"/>
    <property type="match status" value="1"/>
</dbReference>
<dbReference type="Pfam" id="PF12627">
    <property type="entry name" value="PolyA_pol_RNAbd"/>
    <property type="match status" value="1"/>
</dbReference>
<dbReference type="GO" id="GO:0000166">
    <property type="term" value="F:nucleotide binding"/>
    <property type="evidence" value="ECO:0007669"/>
    <property type="project" value="UniProtKB-KW"/>
</dbReference>
<dbReference type="GO" id="GO:0046872">
    <property type="term" value="F:metal ion binding"/>
    <property type="evidence" value="ECO:0007669"/>
    <property type="project" value="UniProtKB-KW"/>
</dbReference>
<evidence type="ECO:0000256" key="3">
    <source>
        <dbReference type="ARBA" id="ARBA00022694"/>
    </source>
</evidence>
<dbReference type="AlphaFoldDB" id="A0A4Q2RBU4"/>
<keyword evidence="4" id="KW-0548">Nucleotidyltransferase</keyword>
<keyword evidence="8" id="KW-0694">RNA-binding</keyword>
<proteinExistence type="inferred from homology"/>
<accession>A0A4Q2RBU4</accession>
<sequence length="415" mass="42930">MAGDGRLDAVPLLDEPRLARVLRLLDGDGEETRIVGGAVRNALLGLPPGDIDLATTATPEVVLARAKSAKVRAIPTGIDHGTVTLVSGGLPVEVTTLREDVETDGRHAVVKFGRDFARDAERRDFTVNALSVGRDGRLHDTTGGTDDLAAGRLRFIGDAATRIREDYLRILRFFRFHATYGLGPLDPDGLAAAVAGAAGLERLSRERVRAETMKLLGAPGAAGVLDTLAGTGILDRVLAGPADPGRFARLAAAGVADPVLGLMGLAVRDAADVERLRDALRLSNAERDRMLAALAVLDPAAAAPDAAAVAALLFAHGAPATRDALVLARSRAGVQDAGGDEAGGDEAGWDAALRAAAETPVPEMPFTGRDLLARGLKGPAVGETLARFRAAYAAAGFPPDPARRLALLDASLPGP</sequence>
<evidence type="ECO:0000256" key="8">
    <source>
        <dbReference type="RuleBase" id="RU003953"/>
    </source>
</evidence>
<reference evidence="11 12" key="2">
    <citation type="submission" date="2019-02" db="EMBL/GenBank/DDBJ databases">
        <title>'Lichenibacterium ramalinii' gen. nov. sp. nov., 'Lichenibacterium minor' gen. nov. sp. nov.</title>
        <authorList>
            <person name="Pankratov T."/>
        </authorList>
    </citation>
    <scope>NUCLEOTIDE SEQUENCE [LARGE SCALE GENOMIC DNA]</scope>
    <source>
        <strain evidence="11 12">RmlP001</strain>
    </source>
</reference>
<evidence type="ECO:0000256" key="5">
    <source>
        <dbReference type="ARBA" id="ARBA00022723"/>
    </source>
</evidence>
<dbReference type="InterPro" id="IPR043519">
    <property type="entry name" value="NT_sf"/>
</dbReference>
<dbReference type="EMBL" id="QYBC01000009">
    <property type="protein sequence ID" value="RYB04801.1"/>
    <property type="molecule type" value="Genomic_DNA"/>
</dbReference>
<comment type="cofactor">
    <cofactor evidence="1">
        <name>Mg(2+)</name>
        <dbReference type="ChEBI" id="CHEBI:18420"/>
    </cofactor>
</comment>
<dbReference type="InterPro" id="IPR032828">
    <property type="entry name" value="PolyA_RNA-bd"/>
</dbReference>
<evidence type="ECO:0000256" key="2">
    <source>
        <dbReference type="ARBA" id="ARBA00022679"/>
    </source>
</evidence>
<dbReference type="CDD" id="cd05398">
    <property type="entry name" value="NT_ClassII-CCAase"/>
    <property type="match status" value="1"/>
</dbReference>
<dbReference type="InterPro" id="IPR002646">
    <property type="entry name" value="PolA_pol_head_dom"/>
</dbReference>
<reference evidence="11 12" key="1">
    <citation type="submission" date="2018-09" db="EMBL/GenBank/DDBJ databases">
        <authorList>
            <person name="Grouzdev D.S."/>
            <person name="Krutkina M.S."/>
        </authorList>
    </citation>
    <scope>NUCLEOTIDE SEQUENCE [LARGE SCALE GENOMIC DNA]</scope>
    <source>
        <strain evidence="11 12">RmlP001</strain>
    </source>
</reference>
<gene>
    <name evidence="11" type="ORF">D3272_12130</name>
</gene>
<keyword evidence="6" id="KW-0547">Nucleotide-binding</keyword>
<comment type="caution">
    <text evidence="11">The sequence shown here is derived from an EMBL/GenBank/DDBJ whole genome shotgun (WGS) entry which is preliminary data.</text>
</comment>
<evidence type="ECO:0000313" key="12">
    <source>
        <dbReference type="Proteomes" id="UP000289411"/>
    </source>
</evidence>
<evidence type="ECO:0000256" key="4">
    <source>
        <dbReference type="ARBA" id="ARBA00022695"/>
    </source>
</evidence>
<name>A0A4Q2RBU4_9HYPH</name>
<keyword evidence="7" id="KW-0460">Magnesium</keyword>
<dbReference type="GO" id="GO:0000049">
    <property type="term" value="F:tRNA binding"/>
    <property type="evidence" value="ECO:0007669"/>
    <property type="project" value="TreeGrafter"/>
</dbReference>
<evidence type="ECO:0000259" key="10">
    <source>
        <dbReference type="Pfam" id="PF12627"/>
    </source>
</evidence>
<keyword evidence="3" id="KW-0819">tRNA processing</keyword>
<dbReference type="PANTHER" id="PTHR46173:SF1">
    <property type="entry name" value="CCA TRNA NUCLEOTIDYLTRANSFERASE 1, MITOCHONDRIAL"/>
    <property type="match status" value="1"/>
</dbReference>
<evidence type="ECO:0000256" key="1">
    <source>
        <dbReference type="ARBA" id="ARBA00001946"/>
    </source>
</evidence>
<evidence type="ECO:0000313" key="11">
    <source>
        <dbReference type="EMBL" id="RYB04801.1"/>
    </source>
</evidence>
<evidence type="ECO:0000256" key="7">
    <source>
        <dbReference type="ARBA" id="ARBA00022842"/>
    </source>
</evidence>
<dbReference type="PANTHER" id="PTHR46173">
    <property type="entry name" value="CCA TRNA NUCLEOTIDYLTRANSFERASE 1, MITOCHONDRIAL"/>
    <property type="match status" value="1"/>
</dbReference>
<keyword evidence="2 8" id="KW-0808">Transferase</keyword>
<dbReference type="SUPFAM" id="SSF81891">
    <property type="entry name" value="Poly A polymerase C-terminal region-like"/>
    <property type="match status" value="1"/>
</dbReference>
<keyword evidence="12" id="KW-1185">Reference proteome</keyword>
<dbReference type="Pfam" id="PF01743">
    <property type="entry name" value="PolyA_pol"/>
    <property type="match status" value="1"/>
</dbReference>
<comment type="similarity">
    <text evidence="8">Belongs to the tRNA nucleotidyltransferase/poly(A) polymerase family.</text>
</comment>
<evidence type="ECO:0000259" key="9">
    <source>
        <dbReference type="Pfam" id="PF01743"/>
    </source>
</evidence>
<dbReference type="Proteomes" id="UP000289411">
    <property type="component" value="Unassembled WGS sequence"/>
</dbReference>
<organism evidence="11 12">
    <name type="scientific">Lichenibacterium ramalinae</name>
    <dbReference type="NCBI Taxonomy" id="2316527"/>
    <lineage>
        <taxon>Bacteria</taxon>
        <taxon>Pseudomonadati</taxon>
        <taxon>Pseudomonadota</taxon>
        <taxon>Alphaproteobacteria</taxon>
        <taxon>Hyphomicrobiales</taxon>
        <taxon>Lichenihabitantaceae</taxon>
        <taxon>Lichenibacterium</taxon>
    </lineage>
</organism>
<protein>
    <submittedName>
        <fullName evidence="11">CCA tRNA nucleotidyltransferase</fullName>
    </submittedName>
</protein>
<dbReference type="SUPFAM" id="SSF81301">
    <property type="entry name" value="Nucleotidyltransferase"/>
    <property type="match status" value="1"/>
</dbReference>
<evidence type="ECO:0000256" key="6">
    <source>
        <dbReference type="ARBA" id="ARBA00022741"/>
    </source>
</evidence>
<keyword evidence="5" id="KW-0479">Metal-binding</keyword>